<dbReference type="Proteomes" id="UP001596527">
    <property type="component" value="Unassembled WGS sequence"/>
</dbReference>
<comment type="caution">
    <text evidence="3">The sequence shown here is derived from an EMBL/GenBank/DDBJ whole genome shotgun (WGS) entry which is preliminary data.</text>
</comment>
<dbReference type="RefSeq" id="WP_380975813.1">
    <property type="nucleotide sequence ID" value="NZ_JBHTEF010000001.1"/>
</dbReference>
<feature type="transmembrane region" description="Helical" evidence="2">
    <location>
        <begin position="188"/>
        <end position="208"/>
    </location>
</feature>
<keyword evidence="4" id="KW-1185">Reference proteome</keyword>
<feature type="transmembrane region" description="Helical" evidence="2">
    <location>
        <begin position="323"/>
        <end position="346"/>
    </location>
</feature>
<evidence type="ECO:0000313" key="4">
    <source>
        <dbReference type="Proteomes" id="UP001596527"/>
    </source>
</evidence>
<feature type="transmembrane region" description="Helical" evidence="2">
    <location>
        <begin position="128"/>
        <end position="146"/>
    </location>
</feature>
<feature type="transmembrane region" description="Helical" evidence="2">
    <location>
        <begin position="358"/>
        <end position="376"/>
    </location>
</feature>
<keyword evidence="2" id="KW-0472">Membrane</keyword>
<feature type="transmembrane region" description="Helical" evidence="2">
    <location>
        <begin position="427"/>
        <end position="450"/>
    </location>
</feature>
<protein>
    <submittedName>
        <fullName evidence="3">Permease prefix domain 1-containing protein</fullName>
    </submittedName>
</protein>
<feature type="region of interest" description="Disordered" evidence="1">
    <location>
        <begin position="95"/>
        <end position="119"/>
    </location>
</feature>
<keyword evidence="2" id="KW-1133">Transmembrane helix</keyword>
<feature type="transmembrane region" description="Helical" evidence="2">
    <location>
        <begin position="471"/>
        <end position="491"/>
    </location>
</feature>
<organism evidence="3 4">
    <name type="scientific">Schaalia naturae</name>
    <dbReference type="NCBI Taxonomy" id="635203"/>
    <lineage>
        <taxon>Bacteria</taxon>
        <taxon>Bacillati</taxon>
        <taxon>Actinomycetota</taxon>
        <taxon>Actinomycetes</taxon>
        <taxon>Actinomycetales</taxon>
        <taxon>Actinomycetaceae</taxon>
        <taxon>Schaalia</taxon>
    </lineage>
</organism>
<accession>A0ABW2SQA1</accession>
<gene>
    <name evidence="3" type="ORF">ACFQWG_12545</name>
</gene>
<name>A0ABW2SQA1_9ACTO</name>
<evidence type="ECO:0000256" key="2">
    <source>
        <dbReference type="SAM" id="Phobius"/>
    </source>
</evidence>
<proteinExistence type="predicted"/>
<keyword evidence="2" id="KW-0812">Transmembrane</keyword>
<feature type="transmembrane region" description="Helical" evidence="2">
    <location>
        <begin position="396"/>
        <end position="415"/>
    </location>
</feature>
<reference evidence="4" key="1">
    <citation type="journal article" date="2019" name="Int. J. Syst. Evol. Microbiol.">
        <title>The Global Catalogue of Microorganisms (GCM) 10K type strain sequencing project: providing services to taxonomists for standard genome sequencing and annotation.</title>
        <authorList>
            <consortium name="The Broad Institute Genomics Platform"/>
            <consortium name="The Broad Institute Genome Sequencing Center for Infectious Disease"/>
            <person name="Wu L."/>
            <person name="Ma J."/>
        </authorList>
    </citation>
    <scope>NUCLEOTIDE SEQUENCE [LARGE SCALE GENOMIC DNA]</scope>
    <source>
        <strain evidence="4">CCUG 56698</strain>
    </source>
</reference>
<dbReference type="InterPro" id="IPR047928">
    <property type="entry name" value="Perm_prefix_1"/>
</dbReference>
<feature type="transmembrane region" description="Helical" evidence="2">
    <location>
        <begin position="158"/>
        <end position="176"/>
    </location>
</feature>
<dbReference type="EMBL" id="JBHTEF010000001">
    <property type="protein sequence ID" value="MFC7582024.1"/>
    <property type="molecule type" value="Genomic_DNA"/>
</dbReference>
<sequence>MIDRTGSTHATDPLPPEVAGQIAEWRSLMSARPGVAPEDVDELEDHLVSQMRDLRSAGLSPEEALLIALRRLGAQDAVAREFGAVHSERLWRQLGTAGSTPPIGEADATGRRDRAQAEPATRPARWDLLSALGLGLLAGLAVRLPYSVLGEPAFDGFYLRNIAFLVLPFLAAHFLIRRRLQQVAGEPAGPALLAAVFAVSAVLVNLYPGDATGQTLWLSALHLPIALCVATGIAYLGPRWRTLEAWMDWVRFLGEAIVYYVLIALVGAALVGIVSGIFTAIDTPADLVAQVMGWVVPVCAAAAVLVCAWLVERKKSVIENMAPVLTAVFTPLLTVALAVFLVAAALTGNPVDLDRDVLIWFDAVLVAVTAIVLFTVSARTPSTPGTRPRALDWMQLALIVAAIAVDLLMLWAMAGRLLEWGASPNKLAGLGCNILLLAHLAGSAWFYGLICTGGGPGSPRAELSLQRWQSLALPAFGVWAGAVALAFPPAFGWI</sequence>
<evidence type="ECO:0000313" key="3">
    <source>
        <dbReference type="EMBL" id="MFC7582024.1"/>
    </source>
</evidence>
<feature type="transmembrane region" description="Helical" evidence="2">
    <location>
        <begin position="214"/>
        <end position="236"/>
    </location>
</feature>
<dbReference type="NCBIfam" id="NF038403">
    <property type="entry name" value="perm_prefix_1"/>
    <property type="match status" value="1"/>
</dbReference>
<feature type="transmembrane region" description="Helical" evidence="2">
    <location>
        <begin position="287"/>
        <end position="311"/>
    </location>
</feature>
<feature type="transmembrane region" description="Helical" evidence="2">
    <location>
        <begin position="257"/>
        <end position="281"/>
    </location>
</feature>
<evidence type="ECO:0000256" key="1">
    <source>
        <dbReference type="SAM" id="MobiDB-lite"/>
    </source>
</evidence>